<reference evidence="8 9" key="1">
    <citation type="submission" date="2019-05" db="EMBL/GenBank/DDBJ databases">
        <title>Streptomyces marianii sp. nov., a novel marine actinomycete from southern coast of India.</title>
        <authorList>
            <person name="Iniyan A.M."/>
            <person name="Wink J."/>
            <person name="Ramprasad E."/>
            <person name="Ramana C.V."/>
            <person name="Bunk B."/>
            <person name="Sproer C."/>
            <person name="Joseph F.-J.R.S."/>
            <person name="Vincent S.G.P."/>
        </authorList>
    </citation>
    <scope>NUCLEOTIDE SEQUENCE [LARGE SCALE GENOMIC DNA]</scope>
    <source>
        <strain evidence="8 9">ICN19</strain>
    </source>
</reference>
<feature type="transmembrane region" description="Helical" evidence="6">
    <location>
        <begin position="180"/>
        <end position="202"/>
    </location>
</feature>
<dbReference type="InterPro" id="IPR051784">
    <property type="entry name" value="Nod_factor_ABC_transporter"/>
</dbReference>
<dbReference type="GO" id="GO:0043190">
    <property type="term" value="C:ATP-binding cassette (ABC) transporter complex"/>
    <property type="evidence" value="ECO:0007669"/>
    <property type="project" value="InterPro"/>
</dbReference>
<comment type="caution">
    <text evidence="8">The sequence shown here is derived from an EMBL/GenBank/DDBJ whole genome shotgun (WGS) entry which is preliminary data.</text>
</comment>
<feature type="transmembrane region" description="Helical" evidence="6">
    <location>
        <begin position="146"/>
        <end position="168"/>
    </location>
</feature>
<keyword evidence="5" id="KW-0046">Antibiotic resistance</keyword>
<proteinExistence type="predicted"/>
<dbReference type="PANTHER" id="PTHR43229">
    <property type="entry name" value="NODULATION PROTEIN J"/>
    <property type="match status" value="1"/>
</dbReference>
<evidence type="ECO:0000256" key="3">
    <source>
        <dbReference type="ARBA" id="ARBA00022989"/>
    </source>
</evidence>
<dbReference type="InterPro" id="IPR000412">
    <property type="entry name" value="ABC_2_transport"/>
</dbReference>
<dbReference type="GO" id="GO:0140359">
    <property type="term" value="F:ABC-type transporter activity"/>
    <property type="evidence" value="ECO:0007669"/>
    <property type="project" value="InterPro"/>
</dbReference>
<dbReference type="Proteomes" id="UP000305921">
    <property type="component" value="Unassembled WGS sequence"/>
</dbReference>
<sequence length="284" mass="30106">MNPTVYAVRLGLRRGRTEFRQSVTSPGDIVYYLVLGGVFLGVLFFMRNSTVEGTGLSLATLSMPSMIGGLLAFQALGGAAFALAAEREDGTLLRARTVPQGLVGYIAGRVLGIALSTVLTLTIILVPSVFLFDDLVTGDLAKWLNLLWVLGLGLLATLPIGLIIGAMVKNPRGANTWGIFPTMGLMAISGIFYPITSLAGWLQGVAQVFPVYWVGLGTRAALLPEAAVAVELGDSWRRPMTAVVLLAWAVVALLIAPKVLGRTARGETGSKVEARQQEALKRVG</sequence>
<dbReference type="EMBL" id="VAWE01000001">
    <property type="protein sequence ID" value="TLQ43201.1"/>
    <property type="molecule type" value="Genomic_DNA"/>
</dbReference>
<evidence type="ECO:0000256" key="6">
    <source>
        <dbReference type="SAM" id="Phobius"/>
    </source>
</evidence>
<organism evidence="8 9">
    <name type="scientific">Streptomyces marianii</name>
    <dbReference type="NCBI Taxonomy" id="1817406"/>
    <lineage>
        <taxon>Bacteria</taxon>
        <taxon>Bacillati</taxon>
        <taxon>Actinomycetota</taxon>
        <taxon>Actinomycetes</taxon>
        <taxon>Kitasatosporales</taxon>
        <taxon>Streptomycetaceae</taxon>
        <taxon>Streptomyces</taxon>
    </lineage>
</organism>
<dbReference type="AlphaFoldDB" id="A0A5R9DZT9"/>
<dbReference type="PROSITE" id="PS51012">
    <property type="entry name" value="ABC_TM2"/>
    <property type="match status" value="1"/>
</dbReference>
<keyword evidence="2 6" id="KW-0812">Transmembrane</keyword>
<dbReference type="Pfam" id="PF12698">
    <property type="entry name" value="ABC2_membrane_3"/>
    <property type="match status" value="1"/>
</dbReference>
<dbReference type="InterPro" id="IPR013525">
    <property type="entry name" value="ABC2_TM"/>
</dbReference>
<dbReference type="OrthoDB" id="9786643at2"/>
<keyword evidence="9" id="KW-1185">Reference proteome</keyword>
<feature type="transmembrane region" description="Helical" evidence="6">
    <location>
        <begin position="66"/>
        <end position="85"/>
    </location>
</feature>
<evidence type="ECO:0000259" key="7">
    <source>
        <dbReference type="PROSITE" id="PS51012"/>
    </source>
</evidence>
<evidence type="ECO:0000256" key="1">
    <source>
        <dbReference type="ARBA" id="ARBA00004141"/>
    </source>
</evidence>
<protein>
    <submittedName>
        <fullName evidence="8">ABC transporter permease</fullName>
    </submittedName>
</protein>
<keyword evidence="3 6" id="KW-1133">Transmembrane helix</keyword>
<feature type="transmembrane region" description="Helical" evidence="6">
    <location>
        <begin position="240"/>
        <end position="261"/>
    </location>
</feature>
<dbReference type="PIRSF" id="PIRSF006648">
    <property type="entry name" value="DrrB"/>
    <property type="match status" value="1"/>
</dbReference>
<dbReference type="InterPro" id="IPR047817">
    <property type="entry name" value="ABC2_TM_bact-type"/>
</dbReference>
<dbReference type="RefSeq" id="WP_138052625.1">
    <property type="nucleotide sequence ID" value="NZ_VAWE01000001.1"/>
</dbReference>
<feature type="transmembrane region" description="Helical" evidence="6">
    <location>
        <begin position="29"/>
        <end position="46"/>
    </location>
</feature>
<feature type="transmembrane region" description="Helical" evidence="6">
    <location>
        <begin position="106"/>
        <end position="126"/>
    </location>
</feature>
<gene>
    <name evidence="8" type="ORF">FEF34_08670</name>
</gene>
<feature type="domain" description="ABC transmembrane type-2" evidence="7">
    <location>
        <begin position="27"/>
        <end position="263"/>
    </location>
</feature>
<evidence type="ECO:0000256" key="2">
    <source>
        <dbReference type="ARBA" id="ARBA00022692"/>
    </source>
</evidence>
<keyword evidence="4 6" id="KW-0472">Membrane</keyword>
<evidence type="ECO:0000313" key="8">
    <source>
        <dbReference type="EMBL" id="TLQ43201.1"/>
    </source>
</evidence>
<evidence type="ECO:0000256" key="4">
    <source>
        <dbReference type="ARBA" id="ARBA00023136"/>
    </source>
</evidence>
<dbReference type="PANTHER" id="PTHR43229:SF2">
    <property type="entry name" value="NODULATION PROTEIN J"/>
    <property type="match status" value="1"/>
</dbReference>
<name>A0A5R9DZT9_9ACTN</name>
<evidence type="ECO:0000256" key="5">
    <source>
        <dbReference type="ARBA" id="ARBA00023251"/>
    </source>
</evidence>
<evidence type="ECO:0000313" key="9">
    <source>
        <dbReference type="Proteomes" id="UP000305921"/>
    </source>
</evidence>
<dbReference type="GO" id="GO:0046677">
    <property type="term" value="P:response to antibiotic"/>
    <property type="evidence" value="ECO:0007669"/>
    <property type="project" value="UniProtKB-KW"/>
</dbReference>
<accession>A0A5R9DZT9</accession>
<comment type="subcellular location">
    <subcellularLocation>
        <location evidence="1">Membrane</location>
        <topology evidence="1">Multi-pass membrane protein</topology>
    </subcellularLocation>
</comment>